<reference evidence="1 2" key="1">
    <citation type="submission" date="2024-02" db="EMBL/GenBank/DDBJ databases">
        <authorList>
            <person name="Chen Y."/>
            <person name="Shah S."/>
            <person name="Dougan E. K."/>
            <person name="Thang M."/>
            <person name="Chan C."/>
        </authorList>
    </citation>
    <scope>NUCLEOTIDE SEQUENCE [LARGE SCALE GENOMIC DNA]</scope>
</reference>
<proteinExistence type="predicted"/>
<protein>
    <submittedName>
        <fullName evidence="1">Uncharacterized protein</fullName>
    </submittedName>
</protein>
<evidence type="ECO:0000313" key="2">
    <source>
        <dbReference type="Proteomes" id="UP001642464"/>
    </source>
</evidence>
<comment type="caution">
    <text evidence="1">The sequence shown here is derived from an EMBL/GenBank/DDBJ whole genome shotgun (WGS) entry which is preliminary data.</text>
</comment>
<sequence>DSTKLAAHILDAGSLGQFLENEGVNEENRTKSIAKFAEASFYAYRNGSTELIQAFEKLTPTTDSFLASKWDTLRIGILLPGDCMITPPGFICVEKMLNAHSIGIKIVLPMVHASTLQSAEILNNTLPKPGCTDSWTILLW</sequence>
<evidence type="ECO:0000313" key="1">
    <source>
        <dbReference type="EMBL" id="CAK9114384.1"/>
    </source>
</evidence>
<feature type="non-terminal residue" evidence="1">
    <location>
        <position position="1"/>
    </location>
</feature>
<dbReference type="Proteomes" id="UP001642464">
    <property type="component" value="Unassembled WGS sequence"/>
</dbReference>
<gene>
    <name evidence="1" type="ORF">SCF082_LOCUS53001</name>
</gene>
<organism evidence="1 2">
    <name type="scientific">Durusdinium trenchii</name>
    <dbReference type="NCBI Taxonomy" id="1381693"/>
    <lineage>
        <taxon>Eukaryota</taxon>
        <taxon>Sar</taxon>
        <taxon>Alveolata</taxon>
        <taxon>Dinophyceae</taxon>
        <taxon>Suessiales</taxon>
        <taxon>Symbiodiniaceae</taxon>
        <taxon>Durusdinium</taxon>
    </lineage>
</organism>
<name>A0ABP0SPP0_9DINO</name>
<keyword evidence="2" id="KW-1185">Reference proteome</keyword>
<accession>A0ABP0SPP0</accession>
<dbReference type="EMBL" id="CAXAMM010044360">
    <property type="protein sequence ID" value="CAK9114384.1"/>
    <property type="molecule type" value="Genomic_DNA"/>
</dbReference>
<feature type="non-terminal residue" evidence="1">
    <location>
        <position position="140"/>
    </location>
</feature>